<accession>A0A9D4IEQ1</accession>
<name>A0A9D4IEQ1_DREPO</name>
<sequence>MNSWGNINCGNSWGSSNNENSWGSSGWGKSWGKGGWVEVLLPEIPKWPKVIKGRIA</sequence>
<protein>
    <submittedName>
        <fullName evidence="2">Uncharacterized protein</fullName>
    </submittedName>
</protein>
<reference evidence="2" key="1">
    <citation type="journal article" date="2019" name="bioRxiv">
        <title>The Genome of the Zebra Mussel, Dreissena polymorpha: A Resource for Invasive Species Research.</title>
        <authorList>
            <person name="McCartney M.A."/>
            <person name="Auch B."/>
            <person name="Kono T."/>
            <person name="Mallez S."/>
            <person name="Zhang Y."/>
            <person name="Obille A."/>
            <person name="Becker A."/>
            <person name="Abrahante J.E."/>
            <person name="Garbe J."/>
            <person name="Badalamenti J.P."/>
            <person name="Herman A."/>
            <person name="Mangelson H."/>
            <person name="Liachko I."/>
            <person name="Sullivan S."/>
            <person name="Sone E.D."/>
            <person name="Koren S."/>
            <person name="Silverstein K.A.T."/>
            <person name="Beckman K.B."/>
            <person name="Gohl D.M."/>
        </authorList>
    </citation>
    <scope>NUCLEOTIDE SEQUENCE</scope>
    <source>
        <strain evidence="2">Duluth1</strain>
        <tissue evidence="2">Whole animal</tissue>
    </source>
</reference>
<evidence type="ECO:0000313" key="3">
    <source>
        <dbReference type="Proteomes" id="UP000828390"/>
    </source>
</evidence>
<dbReference type="AlphaFoldDB" id="A0A9D4IEQ1"/>
<feature type="region of interest" description="Disordered" evidence="1">
    <location>
        <begin position="1"/>
        <end position="26"/>
    </location>
</feature>
<evidence type="ECO:0000256" key="1">
    <source>
        <dbReference type="SAM" id="MobiDB-lite"/>
    </source>
</evidence>
<dbReference type="EMBL" id="JAIWYP010000009">
    <property type="protein sequence ID" value="KAH3769657.1"/>
    <property type="molecule type" value="Genomic_DNA"/>
</dbReference>
<gene>
    <name evidence="2" type="ORF">DPMN_170931</name>
</gene>
<evidence type="ECO:0000313" key="2">
    <source>
        <dbReference type="EMBL" id="KAH3769657.1"/>
    </source>
</evidence>
<proteinExistence type="predicted"/>
<comment type="caution">
    <text evidence="2">The sequence shown here is derived from an EMBL/GenBank/DDBJ whole genome shotgun (WGS) entry which is preliminary data.</text>
</comment>
<organism evidence="2 3">
    <name type="scientific">Dreissena polymorpha</name>
    <name type="common">Zebra mussel</name>
    <name type="synonym">Mytilus polymorpha</name>
    <dbReference type="NCBI Taxonomy" id="45954"/>
    <lineage>
        <taxon>Eukaryota</taxon>
        <taxon>Metazoa</taxon>
        <taxon>Spiralia</taxon>
        <taxon>Lophotrochozoa</taxon>
        <taxon>Mollusca</taxon>
        <taxon>Bivalvia</taxon>
        <taxon>Autobranchia</taxon>
        <taxon>Heteroconchia</taxon>
        <taxon>Euheterodonta</taxon>
        <taxon>Imparidentia</taxon>
        <taxon>Neoheterodontei</taxon>
        <taxon>Myida</taxon>
        <taxon>Dreissenoidea</taxon>
        <taxon>Dreissenidae</taxon>
        <taxon>Dreissena</taxon>
    </lineage>
</organism>
<keyword evidence="3" id="KW-1185">Reference proteome</keyword>
<reference evidence="2" key="2">
    <citation type="submission" date="2020-11" db="EMBL/GenBank/DDBJ databases">
        <authorList>
            <person name="McCartney M.A."/>
            <person name="Auch B."/>
            <person name="Kono T."/>
            <person name="Mallez S."/>
            <person name="Becker A."/>
            <person name="Gohl D.M."/>
            <person name="Silverstein K.A.T."/>
            <person name="Koren S."/>
            <person name="Bechman K.B."/>
            <person name="Herman A."/>
            <person name="Abrahante J.E."/>
            <person name="Garbe J."/>
        </authorList>
    </citation>
    <scope>NUCLEOTIDE SEQUENCE</scope>
    <source>
        <strain evidence="2">Duluth1</strain>
        <tissue evidence="2">Whole animal</tissue>
    </source>
</reference>
<feature type="compositionally biased region" description="Low complexity" evidence="1">
    <location>
        <begin position="1"/>
        <end position="24"/>
    </location>
</feature>
<dbReference type="Proteomes" id="UP000828390">
    <property type="component" value="Unassembled WGS sequence"/>
</dbReference>